<dbReference type="Pfam" id="PF02537">
    <property type="entry name" value="CRCB"/>
    <property type="match status" value="1"/>
</dbReference>
<accession>A0ABW1QXI9</accession>
<dbReference type="PANTHER" id="PTHR28259">
    <property type="entry name" value="FLUORIDE EXPORT PROTEIN 1-RELATED"/>
    <property type="match status" value="1"/>
</dbReference>
<feature type="binding site" evidence="10">
    <location>
        <position position="85"/>
    </location>
    <ligand>
        <name>Na(+)</name>
        <dbReference type="ChEBI" id="CHEBI:29101"/>
        <note>structural</note>
    </ligand>
</feature>
<feature type="transmembrane region" description="Helical" evidence="10">
    <location>
        <begin position="72"/>
        <end position="94"/>
    </location>
</feature>
<feature type="compositionally biased region" description="Basic and acidic residues" evidence="11">
    <location>
        <begin position="145"/>
        <end position="157"/>
    </location>
</feature>
<dbReference type="HAMAP" id="MF_00454">
    <property type="entry name" value="FluC"/>
    <property type="match status" value="1"/>
</dbReference>
<dbReference type="Proteomes" id="UP001596098">
    <property type="component" value="Unassembled WGS sequence"/>
</dbReference>
<feature type="binding site" evidence="10">
    <location>
        <position position="82"/>
    </location>
    <ligand>
        <name>Na(+)</name>
        <dbReference type="ChEBI" id="CHEBI:29101"/>
        <note>structural</note>
    </ligand>
</feature>
<reference evidence="13" key="1">
    <citation type="journal article" date="2019" name="Int. J. Syst. Evol. Microbiol.">
        <title>The Global Catalogue of Microorganisms (GCM) 10K type strain sequencing project: providing services to taxonomists for standard genome sequencing and annotation.</title>
        <authorList>
            <consortium name="The Broad Institute Genomics Platform"/>
            <consortium name="The Broad Institute Genome Sequencing Center for Infectious Disease"/>
            <person name="Wu L."/>
            <person name="Ma J."/>
        </authorList>
    </citation>
    <scope>NUCLEOTIDE SEQUENCE [LARGE SCALE GENOMIC DNA]</scope>
    <source>
        <strain evidence="13">DFY28</strain>
    </source>
</reference>
<comment type="similarity">
    <text evidence="7 10">Belongs to the fluoride channel Fluc/FEX (TC 1.A.43) family.</text>
</comment>
<protein>
    <recommendedName>
        <fullName evidence="10">Fluoride-specific ion channel FluC</fullName>
    </recommendedName>
</protein>
<evidence type="ECO:0000256" key="8">
    <source>
        <dbReference type="ARBA" id="ARBA00035585"/>
    </source>
</evidence>
<comment type="subcellular location">
    <subcellularLocation>
        <location evidence="1 10">Cell membrane</location>
        <topology evidence="1 10">Multi-pass membrane protein</topology>
    </subcellularLocation>
</comment>
<proteinExistence type="inferred from homology"/>
<evidence type="ECO:0000256" key="4">
    <source>
        <dbReference type="ARBA" id="ARBA00022989"/>
    </source>
</evidence>
<evidence type="ECO:0000256" key="9">
    <source>
        <dbReference type="ARBA" id="ARBA00049940"/>
    </source>
</evidence>
<keyword evidence="2 10" id="KW-1003">Cell membrane</keyword>
<comment type="function">
    <text evidence="9 10">Fluoride-specific ion channel. Important for reducing fluoride concentration in the cell, thus reducing its toxicity.</text>
</comment>
<dbReference type="PANTHER" id="PTHR28259:SF1">
    <property type="entry name" value="FLUORIDE EXPORT PROTEIN 1-RELATED"/>
    <property type="match status" value="1"/>
</dbReference>
<keyword evidence="10" id="KW-0479">Metal-binding</keyword>
<feature type="transmembrane region" description="Helical" evidence="10">
    <location>
        <begin position="12"/>
        <end position="31"/>
    </location>
</feature>
<feature type="transmembrane region" description="Helical" evidence="10">
    <location>
        <begin position="37"/>
        <end position="60"/>
    </location>
</feature>
<evidence type="ECO:0000313" key="12">
    <source>
        <dbReference type="EMBL" id="MFC6153672.1"/>
    </source>
</evidence>
<keyword evidence="5 10" id="KW-0472">Membrane</keyword>
<evidence type="ECO:0000256" key="3">
    <source>
        <dbReference type="ARBA" id="ARBA00022692"/>
    </source>
</evidence>
<gene>
    <name evidence="10" type="primary">fluC</name>
    <name evidence="10" type="synonym">crcB</name>
    <name evidence="12" type="ORF">ACFPWU_08355</name>
</gene>
<evidence type="ECO:0000256" key="2">
    <source>
        <dbReference type="ARBA" id="ARBA00022475"/>
    </source>
</evidence>
<dbReference type="InterPro" id="IPR003691">
    <property type="entry name" value="FluC"/>
</dbReference>
<evidence type="ECO:0000256" key="6">
    <source>
        <dbReference type="ARBA" id="ARBA00023303"/>
    </source>
</evidence>
<keyword evidence="6 10" id="KW-0407">Ion channel</keyword>
<comment type="catalytic activity">
    <reaction evidence="8">
        <text>fluoride(in) = fluoride(out)</text>
        <dbReference type="Rhea" id="RHEA:76159"/>
        <dbReference type="ChEBI" id="CHEBI:17051"/>
    </reaction>
    <physiologicalReaction direction="left-to-right" evidence="8">
        <dbReference type="Rhea" id="RHEA:76160"/>
    </physiologicalReaction>
</comment>
<evidence type="ECO:0000256" key="1">
    <source>
        <dbReference type="ARBA" id="ARBA00004651"/>
    </source>
</evidence>
<comment type="caution">
    <text evidence="12">The sequence shown here is derived from an EMBL/GenBank/DDBJ whole genome shotgun (WGS) entry which is preliminary data.</text>
</comment>
<feature type="transmembrane region" description="Helical" evidence="10">
    <location>
        <begin position="106"/>
        <end position="127"/>
    </location>
</feature>
<evidence type="ECO:0000313" key="13">
    <source>
        <dbReference type="Proteomes" id="UP001596098"/>
    </source>
</evidence>
<keyword evidence="4 10" id="KW-1133">Transmembrane helix</keyword>
<name>A0ABW1QXI9_9ACTN</name>
<evidence type="ECO:0000256" key="10">
    <source>
        <dbReference type="HAMAP-Rule" id="MF_00454"/>
    </source>
</evidence>
<feature type="region of interest" description="Disordered" evidence="11">
    <location>
        <begin position="138"/>
        <end position="157"/>
    </location>
</feature>
<keyword evidence="10" id="KW-0915">Sodium</keyword>
<sequence>MKPLGTKDALTLAAAGGALGTFCRWLMASVLGDASGLSAGIVMANVIGAGLLGYVTARLGSSRLDPARVRRLQVFLGTGVLGGFTTYSTLAVHGAQLVEAGDVLTAIWQVGAQIVLGVCAAVVGLLVGDRDLMPQVEASLGGGRGGRDPRVRQDGER</sequence>
<keyword evidence="13" id="KW-1185">Reference proteome</keyword>
<dbReference type="RefSeq" id="WP_128220034.1">
    <property type="nucleotide sequence ID" value="NZ_CP034929.1"/>
</dbReference>
<keyword evidence="10" id="KW-0813">Transport</keyword>
<evidence type="ECO:0000256" key="11">
    <source>
        <dbReference type="SAM" id="MobiDB-lite"/>
    </source>
</evidence>
<organism evidence="12 13">
    <name type="scientific">Nocardioides yefusunii</name>
    <dbReference type="NCBI Taxonomy" id="2500546"/>
    <lineage>
        <taxon>Bacteria</taxon>
        <taxon>Bacillati</taxon>
        <taxon>Actinomycetota</taxon>
        <taxon>Actinomycetes</taxon>
        <taxon>Propionibacteriales</taxon>
        <taxon>Nocardioidaceae</taxon>
        <taxon>Nocardioides</taxon>
    </lineage>
</organism>
<comment type="activity regulation">
    <text evidence="10">Na(+) is not transported, but it plays an essential structural role and its presence is essential for fluoride channel function.</text>
</comment>
<keyword evidence="10" id="KW-0406">Ion transport</keyword>
<evidence type="ECO:0000256" key="5">
    <source>
        <dbReference type="ARBA" id="ARBA00023136"/>
    </source>
</evidence>
<dbReference type="EMBL" id="JBHSQI010000004">
    <property type="protein sequence ID" value="MFC6153672.1"/>
    <property type="molecule type" value="Genomic_DNA"/>
</dbReference>
<evidence type="ECO:0000256" key="7">
    <source>
        <dbReference type="ARBA" id="ARBA00035120"/>
    </source>
</evidence>
<keyword evidence="3 10" id="KW-0812">Transmembrane</keyword>